<evidence type="ECO:0000313" key="1">
    <source>
        <dbReference type="EMBL" id="CAB4202710.1"/>
    </source>
</evidence>
<dbReference type="EMBL" id="LR797323">
    <property type="protein sequence ID" value="CAB4202710.1"/>
    <property type="molecule type" value="Genomic_DNA"/>
</dbReference>
<name>A0A6J5RWC3_9CAUD</name>
<accession>A0A6J5RWC3</accession>
<organism evidence="1">
    <name type="scientific">uncultured Caudovirales phage</name>
    <dbReference type="NCBI Taxonomy" id="2100421"/>
    <lineage>
        <taxon>Viruses</taxon>
        <taxon>Duplodnaviria</taxon>
        <taxon>Heunggongvirae</taxon>
        <taxon>Uroviricota</taxon>
        <taxon>Caudoviricetes</taxon>
        <taxon>Peduoviridae</taxon>
        <taxon>Maltschvirus</taxon>
        <taxon>Maltschvirus maltsch</taxon>
    </lineage>
</organism>
<reference evidence="1" key="1">
    <citation type="submission" date="2020-05" db="EMBL/GenBank/DDBJ databases">
        <authorList>
            <person name="Chiriac C."/>
            <person name="Salcher M."/>
            <person name="Ghai R."/>
            <person name="Kavagutti S V."/>
        </authorList>
    </citation>
    <scope>NUCLEOTIDE SEQUENCE</scope>
</reference>
<gene>
    <name evidence="1" type="ORF">UFOVP1369_34</name>
</gene>
<proteinExistence type="predicted"/>
<protein>
    <submittedName>
        <fullName evidence="1">Uncharacterized protein</fullName>
    </submittedName>
</protein>
<sequence>MTNIASNEDSGFDVVGKWISREHCHLTFRLNEDGMGETEIDYDFDKYDLAFLRDVITEFLDTQPQE</sequence>